<dbReference type="InterPro" id="IPR050955">
    <property type="entry name" value="Plant_Biomass_Hydrol_Est"/>
</dbReference>
<feature type="compositionally biased region" description="Basic and acidic residues" evidence="3">
    <location>
        <begin position="344"/>
        <end position="353"/>
    </location>
</feature>
<name>B8BPZ3_THAPS</name>
<dbReference type="KEGG" id="tps:THAPSDRAFT_20665"/>
<dbReference type="SUPFAM" id="SSF53474">
    <property type="entry name" value="alpha/beta-Hydrolases"/>
    <property type="match status" value="1"/>
</dbReference>
<evidence type="ECO:0000256" key="2">
    <source>
        <dbReference type="ARBA" id="ARBA00022801"/>
    </source>
</evidence>
<dbReference type="GeneID" id="7453436"/>
<keyword evidence="2" id="KW-0378">Hydrolase</keyword>
<dbReference type="InParanoid" id="B8BPZ3"/>
<organism evidence="4 5">
    <name type="scientific">Thalassiosira pseudonana</name>
    <name type="common">Marine diatom</name>
    <name type="synonym">Cyclotella nana</name>
    <dbReference type="NCBI Taxonomy" id="35128"/>
    <lineage>
        <taxon>Eukaryota</taxon>
        <taxon>Sar</taxon>
        <taxon>Stramenopiles</taxon>
        <taxon>Ochrophyta</taxon>
        <taxon>Bacillariophyta</taxon>
        <taxon>Coscinodiscophyceae</taxon>
        <taxon>Thalassiosirophycidae</taxon>
        <taxon>Thalassiosirales</taxon>
        <taxon>Thalassiosiraceae</taxon>
        <taxon>Thalassiosira</taxon>
    </lineage>
</organism>
<dbReference type="PaxDb" id="35128-Thaps20665"/>
<reference evidence="4 5" key="2">
    <citation type="journal article" date="2008" name="Nature">
        <title>The Phaeodactylum genome reveals the evolutionary history of diatom genomes.</title>
        <authorList>
            <person name="Bowler C."/>
            <person name="Allen A.E."/>
            <person name="Badger J.H."/>
            <person name="Grimwood J."/>
            <person name="Jabbari K."/>
            <person name="Kuo A."/>
            <person name="Maheswari U."/>
            <person name="Martens C."/>
            <person name="Maumus F."/>
            <person name="Otillar R.P."/>
            <person name="Rayko E."/>
            <person name="Salamov A."/>
            <person name="Vandepoele K."/>
            <person name="Beszteri B."/>
            <person name="Gruber A."/>
            <person name="Heijde M."/>
            <person name="Katinka M."/>
            <person name="Mock T."/>
            <person name="Valentin K."/>
            <person name="Verret F."/>
            <person name="Berges J.A."/>
            <person name="Brownlee C."/>
            <person name="Cadoret J.P."/>
            <person name="Chiovitti A."/>
            <person name="Choi C.J."/>
            <person name="Coesel S."/>
            <person name="De Martino A."/>
            <person name="Detter J.C."/>
            <person name="Durkin C."/>
            <person name="Falciatore A."/>
            <person name="Fournet J."/>
            <person name="Haruta M."/>
            <person name="Huysman M.J."/>
            <person name="Jenkins B.D."/>
            <person name="Jiroutova K."/>
            <person name="Jorgensen R.E."/>
            <person name="Joubert Y."/>
            <person name="Kaplan A."/>
            <person name="Kroger N."/>
            <person name="Kroth P.G."/>
            <person name="La Roche J."/>
            <person name="Lindquist E."/>
            <person name="Lommer M."/>
            <person name="Martin-Jezequel V."/>
            <person name="Lopez P.J."/>
            <person name="Lucas S."/>
            <person name="Mangogna M."/>
            <person name="McGinnis K."/>
            <person name="Medlin L.K."/>
            <person name="Montsant A."/>
            <person name="Oudot-Le Secq M.P."/>
            <person name="Napoli C."/>
            <person name="Obornik M."/>
            <person name="Parker M.S."/>
            <person name="Petit J.L."/>
            <person name="Porcel B.M."/>
            <person name="Poulsen N."/>
            <person name="Robison M."/>
            <person name="Rychlewski L."/>
            <person name="Rynearson T.A."/>
            <person name="Schmutz J."/>
            <person name="Shapiro H."/>
            <person name="Siaut M."/>
            <person name="Stanley M."/>
            <person name="Sussman M.R."/>
            <person name="Taylor A.R."/>
            <person name="Vardi A."/>
            <person name="von Dassow P."/>
            <person name="Vyverman W."/>
            <person name="Willis A."/>
            <person name="Wyrwicz L.S."/>
            <person name="Rokhsar D.S."/>
            <person name="Weissenbach J."/>
            <person name="Armbrust E.V."/>
            <person name="Green B.R."/>
            <person name="Van de Peer Y."/>
            <person name="Grigoriev I.V."/>
        </authorList>
    </citation>
    <scope>NUCLEOTIDE SEQUENCE [LARGE SCALE GENOMIC DNA]</scope>
    <source>
        <strain evidence="4 5">CCMP1335</strain>
    </source>
</reference>
<evidence type="ECO:0000256" key="3">
    <source>
        <dbReference type="SAM" id="MobiDB-lite"/>
    </source>
</evidence>
<evidence type="ECO:0000313" key="5">
    <source>
        <dbReference type="Proteomes" id="UP000001449"/>
    </source>
</evidence>
<dbReference type="InterPro" id="IPR029058">
    <property type="entry name" value="AB_hydrolase_fold"/>
</dbReference>
<dbReference type="RefSeq" id="XP_002286055.1">
    <property type="nucleotide sequence ID" value="XM_002286019.1"/>
</dbReference>
<dbReference type="HOGENOM" id="CLU_786409_0_0_1"/>
<dbReference type="GO" id="GO:0016787">
    <property type="term" value="F:hydrolase activity"/>
    <property type="evidence" value="ECO:0007669"/>
    <property type="project" value="UniProtKB-KW"/>
</dbReference>
<dbReference type="Gene3D" id="3.40.50.1820">
    <property type="entry name" value="alpha/beta hydrolase"/>
    <property type="match status" value="1"/>
</dbReference>
<keyword evidence="1" id="KW-0732">Signal</keyword>
<dbReference type="eggNOG" id="ENOG502R6CK">
    <property type="taxonomic scope" value="Eukaryota"/>
</dbReference>
<dbReference type="EMBL" id="CM000638">
    <property type="protein sequence ID" value="EED95696.1"/>
    <property type="molecule type" value="Genomic_DNA"/>
</dbReference>
<dbReference type="PANTHER" id="PTHR43037">
    <property type="entry name" value="UNNAMED PRODUCT-RELATED"/>
    <property type="match status" value="1"/>
</dbReference>
<evidence type="ECO:0000256" key="1">
    <source>
        <dbReference type="ARBA" id="ARBA00022729"/>
    </source>
</evidence>
<evidence type="ECO:0000313" key="4">
    <source>
        <dbReference type="EMBL" id="EED95696.1"/>
    </source>
</evidence>
<dbReference type="PANTHER" id="PTHR43037:SF5">
    <property type="entry name" value="FERULOYL ESTERASE"/>
    <property type="match status" value="1"/>
</dbReference>
<keyword evidence="5" id="KW-1185">Reference proteome</keyword>
<gene>
    <name evidence="4" type="ORF">THAPSDRAFT_20665</name>
</gene>
<accession>B8BPZ3</accession>
<sequence>MSVCMMMATVEVMGVLSTETLGHYHWCLQFTASGVVQFTPEGIQSSFNALHCCGYALNSNIDDVAFFSSIQTTLGEEYSFVDPSVSYAVGWSNGGFMVMTAAKLFRAVSPISGFISELNVAAVRGDGANDLAETESTWEAYGKGIFLHHSMNDHFVQPTGCCHDPQSAQCCCNIFADECVGVMQVMRNWASQLNRCEEGNGAVDDGGGGVQTETSYLDEGQGISCITATGSKCVSNTTICMHEHGGHFNSPSFGRAFPMKKQVMDFFARDACEINNGEWDDSGVKCKCRQGLGYGGRYCLDPAKESGKNSLESSLPNNLSTLEVEATETHEKSFPIGKISAPASRDESKLQRR</sequence>
<dbReference type="AlphaFoldDB" id="B8BPZ3"/>
<proteinExistence type="predicted"/>
<reference evidence="4 5" key="1">
    <citation type="journal article" date="2004" name="Science">
        <title>The genome of the diatom Thalassiosira pseudonana: ecology, evolution, and metabolism.</title>
        <authorList>
            <person name="Armbrust E.V."/>
            <person name="Berges J.A."/>
            <person name="Bowler C."/>
            <person name="Green B.R."/>
            <person name="Martinez D."/>
            <person name="Putnam N.H."/>
            <person name="Zhou S."/>
            <person name="Allen A.E."/>
            <person name="Apt K.E."/>
            <person name="Bechner M."/>
            <person name="Brzezinski M.A."/>
            <person name="Chaal B.K."/>
            <person name="Chiovitti A."/>
            <person name="Davis A.K."/>
            <person name="Demarest M.S."/>
            <person name="Detter J.C."/>
            <person name="Glavina T."/>
            <person name="Goodstein D."/>
            <person name="Hadi M.Z."/>
            <person name="Hellsten U."/>
            <person name="Hildebrand M."/>
            <person name="Jenkins B.D."/>
            <person name="Jurka J."/>
            <person name="Kapitonov V.V."/>
            <person name="Kroger N."/>
            <person name="Lau W.W."/>
            <person name="Lane T.W."/>
            <person name="Larimer F.W."/>
            <person name="Lippmeier J.C."/>
            <person name="Lucas S."/>
            <person name="Medina M."/>
            <person name="Montsant A."/>
            <person name="Obornik M."/>
            <person name="Parker M.S."/>
            <person name="Palenik B."/>
            <person name="Pazour G.J."/>
            <person name="Richardson P.M."/>
            <person name="Rynearson T.A."/>
            <person name="Saito M.A."/>
            <person name="Schwartz D.C."/>
            <person name="Thamatrakoln K."/>
            <person name="Valentin K."/>
            <person name="Vardi A."/>
            <person name="Wilkerson F.P."/>
            <person name="Rokhsar D.S."/>
        </authorList>
    </citation>
    <scope>NUCLEOTIDE SEQUENCE [LARGE SCALE GENOMIC DNA]</scope>
    <source>
        <strain evidence="4 5">CCMP1335</strain>
    </source>
</reference>
<evidence type="ECO:0008006" key="6">
    <source>
        <dbReference type="Google" id="ProtNLM"/>
    </source>
</evidence>
<feature type="region of interest" description="Disordered" evidence="3">
    <location>
        <begin position="326"/>
        <end position="353"/>
    </location>
</feature>
<dbReference type="Proteomes" id="UP000001449">
    <property type="component" value="Chromosome 1"/>
</dbReference>
<protein>
    <recommendedName>
        <fullName evidence="6">Peptidase S9 prolyl oligopeptidase catalytic domain-containing protein</fullName>
    </recommendedName>
</protein>